<dbReference type="EMBL" id="JABANP010000073">
    <property type="protein sequence ID" value="KAF4691705.1"/>
    <property type="molecule type" value="Genomic_DNA"/>
</dbReference>
<organism evidence="4 5">
    <name type="scientific">Perkinsus olseni</name>
    <name type="common">Perkinsus atlanticus</name>
    <dbReference type="NCBI Taxonomy" id="32597"/>
    <lineage>
        <taxon>Eukaryota</taxon>
        <taxon>Sar</taxon>
        <taxon>Alveolata</taxon>
        <taxon>Perkinsozoa</taxon>
        <taxon>Perkinsea</taxon>
        <taxon>Perkinsida</taxon>
        <taxon>Perkinsidae</taxon>
        <taxon>Perkinsus</taxon>
    </lineage>
</organism>
<dbReference type="Gene3D" id="3.80.10.10">
    <property type="entry name" value="Ribonuclease Inhibitor"/>
    <property type="match status" value="1"/>
</dbReference>
<proteinExistence type="predicted"/>
<dbReference type="Proteomes" id="UP000541610">
    <property type="component" value="Unassembled WGS sequence"/>
</dbReference>
<sequence length="1919" mass="209134">MPRRQSSCTVDDDLIEGPVANFSHRGLVSMPALDFRTSLVALYLQNNKLTGELPHLGKLPNLRDLDLSDNLLSALPEYSLEGCSALARVSLANNHWLVSVRGLHEVRRTLKALDLSCCPNLSNMWPVGFSLNLSVLLCNTGDLSEVQEYVCHVQPRGIGRQEKWLHWGKALGPADQLWQEREAGYHYDTCEEPDVTPRVRNFCVKTAGGNPSRCTENRFCAEYHASMDWDYDQRGGKAVDCHASADSWDLEDYNGNLSYRREVEPILHSEVCERNRRCLIFAARVGEVCSASQYRDKVAALATLTDNLRRPRRVSTSSHASYPGAVKASEVLGPLDNPVHAYEPAYQNSEKSGSSLFEDSSPTTQGVVVHHHHVREVDVEQVDAEGFDRGGHYDSRERMSIREGRGWGTGRPPVARHGSSILDRASGVEVLPSGGEGHNRRATVGGWGDRRSIEVLPSQGRRRHSGGGHIGAPSSEGEASGWRRDASSVRRGNLLRPTGVVSRKGFARSSIEVIPGREETRRPEVLADKGSAGMPDYHHYHERIEITSGAKQLVRDESVDISRVVEAAPLEESILVEEAPPPLWARVLDQWKMTVAILPSALSTREEDALLRLHGAETTDGLGLGLDSASESKLRYLEGASVDFTVFASVLSPCLETGFVMRSKGTSGVRRRLSEAALVRSIGLGPGKRRRCMWRPLDKVPFELVPAMEARKGGVLIGRRSRISLGTDPVEKILRRYASDPAGDMLETLCKACVEQTSPDDGQVTGADRQALFDDLWLTLADGVTATMTETPLSSLDAAIALKCFVYCGRVPPRPLLVKLLRRVAGRGTQGFSGYGPVYAMQAVGKLSTIDEEIAGVVGSILALGRRSLSTMEVGVLSQTFAAASVLMGRDSLPQSLKIGQFLAAVCEELEGRCGCESGLGMADAEVMGLLHSVGKLRKGSHVGNLLVALEPWVGKILYSLDLPDLVAVAHAYTRGGQVGEGGKVTINLLCACARELRRIPVEVWDAKCLTLCVNSYAMGRVAHERLLSRVVEEVIPPLVGGLSGMQIALVAHGLTRLKQPVPPSVWLRAQNVVEGLEDWQQITLILQSYGKNQATVMDPEALGAALGRRIRTLMASRRPTAETLPVLVYALWKSDVPVDAECWDAVGQACADVFSDEKSVKWKLSEVANMLSALTSVADPNTSPWIHDFAGGVINMLWGHPSSVTADDLVKIGAACGKLGRTDALVVLEKAVRVCAVSVAELSLPLGSYSGTPRWSLPGERLLRASKLRRMCLDSGIIDEEGHKGLTDVRVDLIYTRIHNSGDQTAQGLRKHQFMDAVVALAEENFNSEASVGDPAIPNGQQGSEGPGHEVLSERKKDTDEEVARVFDACRRPLMRLYSGYFPMELHGEDPERDKSAAATHALHGYSQKQLCQIFIGFRESVSVYYHLTFGYCIPYLLRSLPVSPAYAEALSPPSPEYDDLTIGSLPGRVCLKGNTVLVISDFELCPDEKIAEAAEKRAGLGGRYFTYTHFEAALLRTARALFVDLDIVSGVPASTQTDASRLARLLDRMDQSRGRVRFAALPMIARASSQPLRLLPADFDRDSLKLTRPPRPAARMVSRALRSDSVAVGDGGCSDVSTDIELPEEDDDLITSVFSYYVMLGNPLNRTQLGTAKFHRFLRDAGLMKAPSAEAADAGHHGPSATMQLNSVAADLIFLRSTERAKERSSAKHRHYLDRDGFQRALVRVARAFYGQQAGAGVTDVEVLRKLTMERIGPLLQVLGSPCGADGELVHECLADLQDPHSGLSKTLAYLHPGIRAIFNHYAGVEGMSPRGVHEVFARTLRSPLMLARTYGAAADCHYSGSSMTRGEKPSSGGKVSTREQGSQCVCEPQGAVQLGPDAVGRGLHSSFIMLSRKLMSQSLPTADRLQRFAARLNHTR</sequence>
<feature type="region of interest" description="Disordered" evidence="3">
    <location>
        <begin position="459"/>
        <end position="486"/>
    </location>
</feature>
<dbReference type="SMART" id="SM00369">
    <property type="entry name" value="LRR_TYP"/>
    <property type="match status" value="1"/>
</dbReference>
<feature type="region of interest" description="Disordered" evidence="3">
    <location>
        <begin position="1844"/>
        <end position="1863"/>
    </location>
</feature>
<evidence type="ECO:0000313" key="5">
    <source>
        <dbReference type="Proteomes" id="UP000541610"/>
    </source>
</evidence>
<dbReference type="SUPFAM" id="SSF52058">
    <property type="entry name" value="L domain-like"/>
    <property type="match status" value="1"/>
</dbReference>
<dbReference type="OrthoDB" id="446202at2759"/>
<dbReference type="InterPro" id="IPR025875">
    <property type="entry name" value="Leu-rich_rpt_4"/>
</dbReference>
<dbReference type="InterPro" id="IPR032675">
    <property type="entry name" value="LRR_dom_sf"/>
</dbReference>
<dbReference type="Pfam" id="PF12799">
    <property type="entry name" value="LRR_4"/>
    <property type="match status" value="1"/>
</dbReference>
<name>A0A7J6P6H7_PEROL</name>
<evidence type="ECO:0000256" key="2">
    <source>
        <dbReference type="ARBA" id="ARBA00022737"/>
    </source>
</evidence>
<accession>A0A7J6P6H7</accession>
<dbReference type="Gene3D" id="1.10.238.10">
    <property type="entry name" value="EF-hand"/>
    <property type="match status" value="1"/>
</dbReference>
<dbReference type="InterPro" id="IPR003591">
    <property type="entry name" value="Leu-rich_rpt_typical-subtyp"/>
</dbReference>
<keyword evidence="1" id="KW-0433">Leucine-rich repeat</keyword>
<dbReference type="InterPro" id="IPR001611">
    <property type="entry name" value="Leu-rich_rpt"/>
</dbReference>
<feature type="compositionally biased region" description="Basic and acidic residues" evidence="3">
    <location>
        <begin position="1348"/>
        <end position="1359"/>
    </location>
</feature>
<protein>
    <submittedName>
        <fullName evidence="4">Uncharacterized protein</fullName>
    </submittedName>
</protein>
<evidence type="ECO:0000313" key="4">
    <source>
        <dbReference type="EMBL" id="KAF4691705.1"/>
    </source>
</evidence>
<dbReference type="PROSITE" id="PS51450">
    <property type="entry name" value="LRR"/>
    <property type="match status" value="2"/>
</dbReference>
<reference evidence="4 5" key="1">
    <citation type="submission" date="2020-04" db="EMBL/GenBank/DDBJ databases">
        <title>Perkinsus olseni comparative genomics.</title>
        <authorList>
            <person name="Bogema D.R."/>
        </authorList>
    </citation>
    <scope>NUCLEOTIDE SEQUENCE [LARGE SCALE GENOMIC DNA]</scope>
    <source>
        <strain evidence="4">00978-12</strain>
    </source>
</reference>
<feature type="region of interest" description="Disordered" evidence="3">
    <location>
        <begin position="1331"/>
        <end position="1359"/>
    </location>
</feature>
<gene>
    <name evidence="4" type="ORF">FOZ60_015019</name>
</gene>
<comment type="caution">
    <text evidence="4">The sequence shown here is derived from an EMBL/GenBank/DDBJ whole genome shotgun (WGS) entry which is preliminary data.</text>
</comment>
<keyword evidence="2" id="KW-0677">Repeat</keyword>
<evidence type="ECO:0000256" key="3">
    <source>
        <dbReference type="SAM" id="MobiDB-lite"/>
    </source>
</evidence>
<evidence type="ECO:0000256" key="1">
    <source>
        <dbReference type="ARBA" id="ARBA00022614"/>
    </source>
</evidence>